<keyword evidence="6" id="KW-0472">Membrane</keyword>
<evidence type="ECO:0000259" key="9">
    <source>
        <dbReference type="PROSITE" id="PS50004"/>
    </source>
</evidence>
<dbReference type="CDD" id="cd04037">
    <property type="entry name" value="C2E_Ferlin"/>
    <property type="match status" value="1"/>
</dbReference>
<feature type="compositionally biased region" description="Basic and acidic residues" evidence="8">
    <location>
        <begin position="3274"/>
        <end position="3303"/>
    </location>
</feature>
<dbReference type="PANTHER" id="PTHR12546:SF33">
    <property type="entry name" value="SPERM VESICLE FUSION PROTEIN FER-1"/>
    <property type="match status" value="1"/>
</dbReference>
<organism evidence="10 11">
    <name type="scientific">Caenorhabditis tropicalis</name>
    <dbReference type="NCBI Taxonomy" id="1561998"/>
    <lineage>
        <taxon>Eukaryota</taxon>
        <taxon>Metazoa</taxon>
        <taxon>Ecdysozoa</taxon>
        <taxon>Nematoda</taxon>
        <taxon>Chromadorea</taxon>
        <taxon>Rhabditida</taxon>
        <taxon>Rhabditina</taxon>
        <taxon>Rhabditomorpha</taxon>
        <taxon>Rhabditoidea</taxon>
        <taxon>Rhabditidae</taxon>
        <taxon>Peloderinae</taxon>
        <taxon>Caenorhabditis</taxon>
    </lineage>
</organism>
<dbReference type="SMART" id="SM00694">
    <property type="entry name" value="DysFC"/>
    <property type="match status" value="2"/>
</dbReference>
<feature type="region of interest" description="Disordered" evidence="8">
    <location>
        <begin position="515"/>
        <end position="587"/>
    </location>
</feature>
<dbReference type="SUPFAM" id="SSF49562">
    <property type="entry name" value="C2 domain (Calcium/lipid-binding domain, CaLB)"/>
    <property type="match status" value="5"/>
</dbReference>
<feature type="domain" description="C2" evidence="9">
    <location>
        <begin position="2805"/>
        <end position="2936"/>
    </location>
</feature>
<dbReference type="InterPro" id="IPR032362">
    <property type="entry name" value="Ferlin_C"/>
</dbReference>
<feature type="coiled-coil region" evidence="7">
    <location>
        <begin position="716"/>
        <end position="743"/>
    </location>
</feature>
<evidence type="ECO:0000256" key="6">
    <source>
        <dbReference type="ARBA" id="ARBA00023136"/>
    </source>
</evidence>
<name>A0A1I7TKE5_9PELO</name>
<dbReference type="InterPro" id="IPR035892">
    <property type="entry name" value="C2_domain_sf"/>
</dbReference>
<dbReference type="GO" id="GO:0005886">
    <property type="term" value="C:plasma membrane"/>
    <property type="evidence" value="ECO:0007669"/>
    <property type="project" value="UniProtKB-ARBA"/>
</dbReference>
<feature type="compositionally biased region" description="Acidic residues" evidence="8">
    <location>
        <begin position="1802"/>
        <end position="1818"/>
    </location>
</feature>
<dbReference type="Pfam" id="PF08150">
    <property type="entry name" value="FerB"/>
    <property type="match status" value="1"/>
</dbReference>
<dbReference type="InterPro" id="IPR055072">
    <property type="entry name" value="Ferlin_DSRM"/>
</dbReference>
<feature type="compositionally biased region" description="Basic and acidic residues" evidence="8">
    <location>
        <begin position="3250"/>
        <end position="3266"/>
    </location>
</feature>
<dbReference type="PROSITE" id="PS50004">
    <property type="entry name" value="C2"/>
    <property type="match status" value="5"/>
</dbReference>
<feature type="region of interest" description="Disordered" evidence="8">
    <location>
        <begin position="1576"/>
        <end position="1640"/>
    </location>
</feature>
<keyword evidence="5" id="KW-1133">Transmembrane helix</keyword>
<feature type="compositionally biased region" description="Low complexity" evidence="8">
    <location>
        <begin position="1779"/>
        <end position="1801"/>
    </location>
</feature>
<accession>A0A1I7TKE5</accession>
<feature type="domain" description="C2" evidence="9">
    <location>
        <begin position="3303"/>
        <end position="3441"/>
    </location>
</feature>
<dbReference type="InterPro" id="IPR037724">
    <property type="entry name" value="C2E_Ferlin"/>
</dbReference>
<evidence type="ECO:0000256" key="1">
    <source>
        <dbReference type="ARBA" id="ARBA00004167"/>
    </source>
</evidence>
<dbReference type="SMART" id="SM01201">
    <property type="entry name" value="FerB"/>
    <property type="match status" value="1"/>
</dbReference>
<feature type="coiled-coil region" evidence="7">
    <location>
        <begin position="333"/>
        <end position="448"/>
    </location>
</feature>
<dbReference type="GO" id="GO:0007009">
    <property type="term" value="P:plasma membrane organization"/>
    <property type="evidence" value="ECO:0007669"/>
    <property type="project" value="TreeGrafter"/>
</dbReference>
<dbReference type="Pfam" id="PF16165">
    <property type="entry name" value="Ferlin_C"/>
    <property type="match status" value="1"/>
</dbReference>
<evidence type="ECO:0000313" key="11">
    <source>
        <dbReference type="WBParaSite" id="Csp11.Scaffold627.g6783.t2"/>
    </source>
</evidence>
<feature type="domain" description="C2" evidence="9">
    <location>
        <begin position="1900"/>
        <end position="2035"/>
    </location>
</feature>
<keyword evidence="7" id="KW-0175">Coiled coil</keyword>
<dbReference type="InterPro" id="IPR037723">
    <property type="entry name" value="C2D_Ferlin"/>
</dbReference>
<dbReference type="InterPro" id="IPR012560">
    <property type="entry name" value="Ferlin_A-domain"/>
</dbReference>
<feature type="compositionally biased region" description="Basic and acidic residues" evidence="8">
    <location>
        <begin position="535"/>
        <end position="568"/>
    </location>
</feature>
<dbReference type="InterPro" id="IPR037721">
    <property type="entry name" value="Ferlin"/>
</dbReference>
<comment type="similarity">
    <text evidence="2">Belongs to the ferlin family.</text>
</comment>
<feature type="region of interest" description="Disordered" evidence="8">
    <location>
        <begin position="3246"/>
        <end position="3303"/>
    </location>
</feature>
<feature type="compositionally biased region" description="Polar residues" evidence="8">
    <location>
        <begin position="569"/>
        <end position="578"/>
    </location>
</feature>
<evidence type="ECO:0000313" key="10">
    <source>
        <dbReference type="Proteomes" id="UP000095282"/>
    </source>
</evidence>
<keyword evidence="10" id="KW-1185">Reference proteome</keyword>
<evidence type="ECO:0000256" key="7">
    <source>
        <dbReference type="SAM" id="Coils"/>
    </source>
</evidence>
<protein>
    <submittedName>
        <fullName evidence="11">JAKMIP_CC3 domain-containing protein</fullName>
    </submittedName>
</protein>
<feature type="coiled-coil region" evidence="7">
    <location>
        <begin position="1149"/>
        <end position="1229"/>
    </location>
</feature>
<dbReference type="Pfam" id="PF22901">
    <property type="entry name" value="dsrm_Ferlin"/>
    <property type="match status" value="1"/>
</dbReference>
<dbReference type="Gene3D" id="2.60.40.150">
    <property type="entry name" value="C2 domain"/>
    <property type="match status" value="3"/>
</dbReference>
<dbReference type="InterPro" id="IPR000008">
    <property type="entry name" value="C2_dom"/>
</dbReference>
<dbReference type="Pfam" id="PF00168">
    <property type="entry name" value="C2"/>
    <property type="match status" value="4"/>
</dbReference>
<proteinExistence type="inferred from homology"/>
<feature type="domain" description="C2" evidence="9">
    <location>
        <begin position="3048"/>
        <end position="3169"/>
    </location>
</feature>
<evidence type="ECO:0000256" key="4">
    <source>
        <dbReference type="ARBA" id="ARBA00022737"/>
    </source>
</evidence>
<dbReference type="GO" id="GO:0061025">
    <property type="term" value="P:membrane fusion"/>
    <property type="evidence" value="ECO:0007669"/>
    <property type="project" value="TreeGrafter"/>
</dbReference>
<feature type="coiled-coil region" evidence="7">
    <location>
        <begin position="841"/>
        <end position="988"/>
    </location>
</feature>
<dbReference type="eggNOG" id="KOG1326">
    <property type="taxonomic scope" value="Eukaryota"/>
</dbReference>
<feature type="domain" description="C2" evidence="9">
    <location>
        <begin position="2640"/>
        <end position="2767"/>
    </location>
</feature>
<sequence length="3577" mass="416443">MSQLAVINFPQLEEFLQKDGSTEEEVKAWYDKLNDYEMEGNESPQEAELLFNGAKYLMSFGFTAAEELRDVAEQEAVAMAEKEDQWEEQKTALNTEIETLRDRITSKAEIGDSTEAFRAQIDSLKEENRQLQQSNRDRDREMADQRDRFENLASRVDALTRERDALSDHKSQLEDTIRELNRRISAKTEDTGGDWESKKLKLRNEQVLTISRQMQSVMTQNEELREEIDRVSDALEEATKIIEQSALRYTEMTNKLEISQLRVEELYNQNRRLTQILPEELVEHVSQCISAAENMLSGKPEDKIHFLIEVADLLAPKFLNESDIKEMEDATGLTESEERKEKLERAEERIKILQEELNLVVDESNKMRKMIREDRTGEKEQELEQLKKELVEATTLAKNLFGEAMSEVPGQDQTMTLQMRILQLEHSLEQLNEEKENQSKVIEEMKYTIEQKDESNGNILSELNRMKDAKFGSAREEISNLEKQIKFRDDQIGKLKQHCTLLQVELGRYAEGSYKPIVKPTTPKRIKRPDMLLISKKEIEGERKEKVETPKKPSPRVIEDSVETEKTPPKQNTTHPQTSSSSISGSGDYSDIAQQSILISNLYYELMQLLEEVSYKDEKLMEMNKSWKSTQRLYQEMKAQLELAYEEIKKLKQENLMIEEKTLEELKSTESVELQRLVESINIGGSEMERRMGETTRMLVTERIERMRFTRQCTILKTKVERLEDATKKSRELLKEREMKSQRTINRLKYEIDSTTIEIGRLQTRLLQSVPTEEYDKLMRKYKKLVKENTGLETNNEEMPRQELIVFSKSPVEAEVEARENMLKKMIDVVSDQSEFWNQEASMLQMENEELKKFIEDVENESDLKSVLGAVERRLLNTIRELRENEREYLREKKKQRGNDVEYSRDLERLRNERVALINVINVLQRENKTLRDQSIGAISLQQLEVFRSNIVEAKRKEKEIEQKMESIDQLKEESETEILRIRALRTANEVLNSFDGREIQPQNNNEVAERQMQMAYFNASQQSAKSKQLERMIHLKEQRFAELNEEMGELRKWNLELITTVENMKDFKGMRRESHHKPETIIKKESIVVDHGNGEESLESDYEMDIRSETSSSEASSDRIIVRTIVQDNVDAFENRIKEIKTSAQLAVQGYKEQLELKEIAIERYKKLLREKIDEGVQVVEKVEIIHQEIEIPDRETEEKLKNSEKKIRELEYEIKRMTARISRFEKLNEEDNETEKNERIKEYLDEETQTEMEKLIQPPSSHRNNSNFEEEIEEIPKSAKSEKVKQLEEEMELLQELVAKSDSKDGENMRQKSEIRDLKARVQRLTKMNKELLATCEQIKEDALAELSTFRRNNETSDERRMADLRIELERLRSTNRLLRNTNEELKIELNNLKQIVGRKDQKNEPEEWEKRKRQEEMISSLREKLKKKETTEKEYIEKLKKREMVIETMRNDQGIRSSEIEKLQRKLKTNDPTTIKMQTEKEWKQKMELLEASITKKTEELLVSNRNISRMKSELQTIKSRHVKEIEQRTIENKELMKREMFLLKDEMRKSMTVIRPSMNSIEVQTDVILLDHKASGGSTGRSQKSSSHRIEKMSSSSSSSSLSSFSSSSKFRPKTPTSSSRTQNEVHSDRRTSPKSLQKIIFSEQHHDNFEKTPKSDRTDYYQLKESLQKTRDRLIESQDKLIQMEKDYSSLYEKFDRLKLRSEREKDEKPTGAVLILSDKLAAKDREIAQLSIMTLKNNLKKVKQKLTSGKTSSDGESDPDTKNKDDDSDNDSVKTSKTSGTSRTSKGSTGSSGESDISDNGEDDESETEFLPDDGKNFGKRKLQDTDKMGTWNVLVRVIEAKDVNPEVIHSPNRSVVAKWIALGFPGEDDEEPDDYAFENCGFLKVTLSVYRIDESPPQLIDDDGKEQIWSGAHLNDYTLKIRLFSLEDLIRKMINEKKLKKKQKFYVTVECGSHKTESTQETVISDNDDTGSVKFEQEIYVPIQWPTVISEIVFTVFSKRGRKSNCIGKATIPMRKIYEPGENGFLPTFGPAYLNVFDCERVTRFSLFSRKAKGAQQDGSRFIGRLFLTLDCVEYMGESSAQRMHLDHSSIMAAESVTANTETFHAFCSMSALNKINPQFGSDPICVMMSIGPYGSTCSDVKFCSSSTLPVSLFMKIFESSHYFILFQAEPNYDGCTYFAMPWGNLRPVSEVIGQFECIDHRIEMSNVLMKMTNMLDQMIWEVRRIGNGAIDHVASVGMETLDVLEQMISSISNYLQRVKPENTNDLDRNILISRKSKIVKLRDHFDAELFNVDYSDEEVDAKLLRKLLQMRSLTFELAEDVQLSIPPVIIKLMSEGKLIGFAKIPVSDIYQSSDYANSGEWCGRTRPINIQWPTLLDQRNRKKEYVAVLHAKMWFGKSEHLSKWENHVQPAEVRRFMEIYEIQKKGVTLKWKDTDSELLDGDGKKITDVPTVSGWRHVGNWMLMNTRAMYVTQLGHETVHDKAKEVQKKNDDGRWEHLKYTDYAGNELRSENLLAPKGCEVSPWVPDKFRNKGDERGWVYSTHGTFFMTGAAIEREEKQHHRYRIRWIKRSRKLASYKKDLEKFDKFRDTVGDENWEFTKKKGGPYHDGESATDSYRRRRYIQEYANSEKYAVHDGFRLYEYQMQTTKWQLRCYIMWANDLLPVVKNSARALVRVSFAHQTKQTLVVDNSSNPIWNETIMFRSVLISGGIYDIMRYPPVVSVEVIGECSNNEEANLGVFETTPVVICSNTDNRGTAQWFPLRFSKGRTRGTILACFELYQEEDKDLIPLEPGLKHNAKERREIPSEFRPQFDKYHIQFLCWGVRNLKKHKLLSVRRPFVELSIGDQEFTLEPLKDVRKNPNFPEPMIAFEEVILPSALELSPPFIINLFDARSFNRKPLVGSCLISDLHRYISHIIPKSKGDQAEKWDQLQDIITEEHEKIVKMIRVTTLTVDPMVPLDWWSRYYASMSQFHRSPGFPESGMEYLRIFRRPVEEMNGYNHFTDFLDTFPFVKSMKGDFDDPEEKEKAGELKCRLLISKIKKGEAPATINPVVDFIGPTECLVRVYIIEATGLITNARKGRVDSYVKLQCGKQKVNLKKNYRAECCDPIFGERIDMLVTIPLEKDLKITVMDKRRILSDQEIGSTTIDLENRLLTKWRATCGLSGQYTVQGEQQWRDQMTPLEILKSYCYKMMLSTPTVTKRKTEKGEEHGITIEKITFWFSEVMNVIENDEIAMLNAQRQKAGKEGESAQTDEEKTPDSWDDMDIEIEKEKATWERQRSTEKKPKKESQEKVETAEGDIRKAAKRRIMGTELETIALFILRQINLVPEHVESRPLFSDKCGQIQKGELRIVLDGTGEFNWRFLLNFDYNPWEKKVVSYTKTRFFRKPVEELVDPILVIELWDKNKFRKDRLLGDIELDLLDFIEGIGSPSDVGVYSTKKRKRIVKCPKCCTSRGCLCRCCIFCFETKCLCGRRKVKKKPFPKPVLFVEPEGYDETVNIFEARNLYGWWPMLTEEYPHDEPQNAKKKNDDIGKDPKWIMGLIEMDMMLLTKQEADQEPAGKKRSEPNHVS</sequence>
<feature type="compositionally biased region" description="Low complexity" evidence="8">
    <location>
        <begin position="1597"/>
        <end position="1624"/>
    </location>
</feature>
<evidence type="ECO:0000256" key="2">
    <source>
        <dbReference type="ARBA" id="ARBA00007561"/>
    </source>
</evidence>
<dbReference type="Proteomes" id="UP000095282">
    <property type="component" value="Unplaced"/>
</dbReference>
<dbReference type="SMART" id="SM01200">
    <property type="entry name" value="FerA"/>
    <property type="match status" value="1"/>
</dbReference>
<dbReference type="CDD" id="cd04017">
    <property type="entry name" value="C2D_Ferlin"/>
    <property type="match status" value="1"/>
</dbReference>
<dbReference type="WBParaSite" id="Csp11.Scaffold627.g6783.t2">
    <property type="protein sequence ID" value="Csp11.Scaffold627.g6783.t2"/>
    <property type="gene ID" value="Csp11.Scaffold627.g6783"/>
</dbReference>
<keyword evidence="4" id="KW-0677">Repeat</keyword>
<dbReference type="SMART" id="SM00239">
    <property type="entry name" value="C2"/>
    <property type="match status" value="3"/>
</dbReference>
<dbReference type="PANTHER" id="PTHR12546">
    <property type="entry name" value="FER-1-LIKE"/>
    <property type="match status" value="1"/>
</dbReference>
<feature type="region of interest" description="Disordered" evidence="8">
    <location>
        <begin position="125"/>
        <end position="144"/>
    </location>
</feature>
<dbReference type="STRING" id="1561998.A0A1I7TKE5"/>
<feature type="region of interest" description="Disordered" evidence="8">
    <location>
        <begin position="1094"/>
        <end position="1114"/>
    </location>
</feature>
<evidence type="ECO:0000256" key="5">
    <source>
        <dbReference type="ARBA" id="ARBA00022989"/>
    </source>
</evidence>
<evidence type="ECO:0000256" key="8">
    <source>
        <dbReference type="SAM" id="MobiDB-lite"/>
    </source>
</evidence>
<dbReference type="InterPro" id="IPR006614">
    <property type="entry name" value="Peroxin/Ferlin"/>
</dbReference>
<reference evidence="11" key="1">
    <citation type="submission" date="2016-11" db="UniProtKB">
        <authorList>
            <consortium name="WormBaseParasite"/>
        </authorList>
    </citation>
    <scope>IDENTIFICATION</scope>
</reference>
<dbReference type="Pfam" id="PF08165">
    <property type="entry name" value="FerA"/>
    <property type="match status" value="1"/>
</dbReference>
<keyword evidence="3" id="KW-0812">Transmembrane</keyword>
<dbReference type="InterPro" id="IPR012561">
    <property type="entry name" value="Ferlin_B-domain"/>
</dbReference>
<feature type="coiled-coil region" evidence="7">
    <location>
        <begin position="634"/>
        <end position="669"/>
    </location>
</feature>
<comment type="subcellular location">
    <subcellularLocation>
        <location evidence="1">Membrane</location>
        <topology evidence="1">Single-pass membrane protein</topology>
    </subcellularLocation>
</comment>
<feature type="compositionally biased region" description="Basic and acidic residues" evidence="8">
    <location>
        <begin position="1819"/>
        <end position="1829"/>
    </location>
</feature>
<feature type="coiled-coil region" evidence="7">
    <location>
        <begin position="1279"/>
        <end position="1441"/>
    </location>
</feature>
<evidence type="ECO:0000256" key="3">
    <source>
        <dbReference type="ARBA" id="ARBA00022692"/>
    </source>
</evidence>
<feature type="region of interest" description="Disordered" evidence="8">
    <location>
        <begin position="1752"/>
        <end position="1829"/>
    </location>
</feature>